<feature type="compositionally biased region" description="Polar residues" evidence="1">
    <location>
        <begin position="147"/>
        <end position="156"/>
    </location>
</feature>
<reference evidence="2 3" key="1">
    <citation type="journal article" date="2019" name="Nat. Ecol. Evol.">
        <title>Megaphylogeny resolves global patterns of mushroom evolution.</title>
        <authorList>
            <person name="Varga T."/>
            <person name="Krizsan K."/>
            <person name="Foldi C."/>
            <person name="Dima B."/>
            <person name="Sanchez-Garcia M."/>
            <person name="Sanchez-Ramirez S."/>
            <person name="Szollosi G.J."/>
            <person name="Szarkandi J.G."/>
            <person name="Papp V."/>
            <person name="Albert L."/>
            <person name="Andreopoulos W."/>
            <person name="Angelini C."/>
            <person name="Antonin V."/>
            <person name="Barry K.W."/>
            <person name="Bougher N.L."/>
            <person name="Buchanan P."/>
            <person name="Buyck B."/>
            <person name="Bense V."/>
            <person name="Catcheside P."/>
            <person name="Chovatia M."/>
            <person name="Cooper J."/>
            <person name="Damon W."/>
            <person name="Desjardin D."/>
            <person name="Finy P."/>
            <person name="Geml J."/>
            <person name="Haridas S."/>
            <person name="Hughes K."/>
            <person name="Justo A."/>
            <person name="Karasinski D."/>
            <person name="Kautmanova I."/>
            <person name="Kiss B."/>
            <person name="Kocsube S."/>
            <person name="Kotiranta H."/>
            <person name="LaButti K.M."/>
            <person name="Lechner B.E."/>
            <person name="Liimatainen K."/>
            <person name="Lipzen A."/>
            <person name="Lukacs Z."/>
            <person name="Mihaltcheva S."/>
            <person name="Morgado L.N."/>
            <person name="Niskanen T."/>
            <person name="Noordeloos M.E."/>
            <person name="Ohm R.A."/>
            <person name="Ortiz-Santana B."/>
            <person name="Ovrebo C."/>
            <person name="Racz N."/>
            <person name="Riley R."/>
            <person name="Savchenko A."/>
            <person name="Shiryaev A."/>
            <person name="Soop K."/>
            <person name="Spirin V."/>
            <person name="Szebenyi C."/>
            <person name="Tomsovsky M."/>
            <person name="Tulloss R.E."/>
            <person name="Uehling J."/>
            <person name="Grigoriev I.V."/>
            <person name="Vagvolgyi C."/>
            <person name="Papp T."/>
            <person name="Martin F.M."/>
            <person name="Miettinen O."/>
            <person name="Hibbett D.S."/>
            <person name="Nagy L.G."/>
        </authorList>
    </citation>
    <scope>NUCLEOTIDE SEQUENCE [LARGE SCALE GENOMIC DNA]</scope>
    <source>
        <strain evidence="2 3">CBS 962.96</strain>
    </source>
</reference>
<accession>A0A4S8M029</accession>
<dbReference type="OrthoDB" id="5600002at2759"/>
<organism evidence="2 3">
    <name type="scientific">Dendrothele bispora (strain CBS 962.96)</name>
    <dbReference type="NCBI Taxonomy" id="1314807"/>
    <lineage>
        <taxon>Eukaryota</taxon>
        <taxon>Fungi</taxon>
        <taxon>Dikarya</taxon>
        <taxon>Basidiomycota</taxon>
        <taxon>Agaricomycotina</taxon>
        <taxon>Agaricomycetes</taxon>
        <taxon>Agaricomycetidae</taxon>
        <taxon>Agaricales</taxon>
        <taxon>Agaricales incertae sedis</taxon>
        <taxon>Dendrothele</taxon>
    </lineage>
</organism>
<gene>
    <name evidence="2" type="ORF">K435DRAFT_779240</name>
</gene>
<keyword evidence="3" id="KW-1185">Reference proteome</keyword>
<evidence type="ECO:0000313" key="3">
    <source>
        <dbReference type="Proteomes" id="UP000297245"/>
    </source>
</evidence>
<evidence type="ECO:0000313" key="2">
    <source>
        <dbReference type="EMBL" id="THU94913.1"/>
    </source>
</evidence>
<evidence type="ECO:0000256" key="1">
    <source>
        <dbReference type="SAM" id="MobiDB-lite"/>
    </source>
</evidence>
<sequence>MNQLTPTDQAILGELRTLPPDLLDQVKREVNVDTGKDLDELTPEERNRLIGVHRRRTSQLGMGMPNNFMGQPSMGVPQHPMNNMGGPMSGQGNVMGTLQTRMQSMGLQNPTGQQNQGSTPNPSRSMEPSPTSILGNAPAPPGPSLHQPVQQSQGPNLVNGIVPTSILGSQSMSMGPPSPSNADLFTSEFLNNVAGALDEFDTNLFRPEGDINFERDFGQWFNREDAGSGLD</sequence>
<name>A0A4S8M029_DENBC</name>
<dbReference type="Proteomes" id="UP000297245">
    <property type="component" value="Unassembled WGS sequence"/>
</dbReference>
<dbReference type="EMBL" id="ML179213">
    <property type="protein sequence ID" value="THU94913.1"/>
    <property type="molecule type" value="Genomic_DNA"/>
</dbReference>
<feature type="region of interest" description="Disordered" evidence="1">
    <location>
        <begin position="106"/>
        <end position="159"/>
    </location>
</feature>
<dbReference type="AlphaFoldDB" id="A0A4S8M029"/>
<protein>
    <submittedName>
        <fullName evidence="2">Uncharacterized protein</fullName>
    </submittedName>
</protein>
<proteinExistence type="predicted"/>
<feature type="compositionally biased region" description="Polar residues" evidence="1">
    <location>
        <begin position="106"/>
        <end position="134"/>
    </location>
</feature>